<dbReference type="OrthoDB" id="9805336at2"/>
<evidence type="ECO:0008006" key="4">
    <source>
        <dbReference type="Google" id="ProtNLM"/>
    </source>
</evidence>
<evidence type="ECO:0000256" key="1">
    <source>
        <dbReference type="SAM" id="SignalP"/>
    </source>
</evidence>
<sequence>MKLLIFSCLLITASSFSQDHFSGISTSRRGGLLNAAANPAELANLKTKYEIGVFSGSFNLSNNRLGFDDLVSGDDLEQKLFEGNEDVDLRFDGEVYGPAFAMKMDKWAFSFATKAYGKVNFTDVDPTIGDAVTNGALSAIFGATTIESNKNQRANGTTWGEIAFGVSRNVYEDDEHKFNVGVTLKLLFPGSYANLGLDRFSGTITNNLGDVEMTDATARLNIAYSGDLAENFTDFSNYTSSIFGKLNGFATDLGVNYQWKDDNDGYKINAGAAVRNIGSMTFKSDNNNNTNYELNIPAGQSLDLNQFENVESFEEIEQILLESGFLTTTSSSRDFKVKLPTVFSAYADVKIIPDFYVTVFGQQKMNKDDSDDQITAQNVFSVTPRYSTESFEVYAPLASNEISGFTAGLGIRAGGFFIGSSSIATALINDGEQADFYLGFRIGLQ</sequence>
<feature type="signal peptide" evidence="1">
    <location>
        <begin position="1"/>
        <end position="17"/>
    </location>
</feature>
<keyword evidence="1" id="KW-0732">Signal</keyword>
<organism evidence="2 3">
    <name type="scientific">Flavobacterium endophyticum</name>
    <dbReference type="NCBI Taxonomy" id="1540163"/>
    <lineage>
        <taxon>Bacteria</taxon>
        <taxon>Pseudomonadati</taxon>
        <taxon>Bacteroidota</taxon>
        <taxon>Flavobacteriia</taxon>
        <taxon>Flavobacteriales</taxon>
        <taxon>Flavobacteriaceae</taxon>
        <taxon>Flavobacterium</taxon>
    </lineage>
</organism>
<keyword evidence="3" id="KW-1185">Reference proteome</keyword>
<reference evidence="2 3" key="1">
    <citation type="submission" date="2018-10" db="EMBL/GenBank/DDBJ databases">
        <title>Genomic Encyclopedia of Archaeal and Bacterial Type Strains, Phase II (KMG-II): from individual species to whole genera.</title>
        <authorList>
            <person name="Goeker M."/>
        </authorList>
    </citation>
    <scope>NUCLEOTIDE SEQUENCE [LARGE SCALE GENOMIC DNA]</scope>
    <source>
        <strain evidence="2 3">DSM 29537</strain>
    </source>
</reference>
<accession>A0A495MAS5</accession>
<gene>
    <name evidence="2" type="ORF">CLV94_1989</name>
</gene>
<protein>
    <recommendedName>
        <fullName evidence="4">DUF5723 domain-containing protein</fullName>
    </recommendedName>
</protein>
<evidence type="ECO:0000313" key="3">
    <source>
        <dbReference type="Proteomes" id="UP000277579"/>
    </source>
</evidence>
<feature type="chain" id="PRO_5019822954" description="DUF5723 domain-containing protein" evidence="1">
    <location>
        <begin position="18"/>
        <end position="445"/>
    </location>
</feature>
<dbReference type="EMBL" id="RBLC01000002">
    <property type="protein sequence ID" value="RKS23086.1"/>
    <property type="molecule type" value="Genomic_DNA"/>
</dbReference>
<comment type="caution">
    <text evidence="2">The sequence shown here is derived from an EMBL/GenBank/DDBJ whole genome shotgun (WGS) entry which is preliminary data.</text>
</comment>
<name>A0A495MAS5_9FLAO</name>
<proteinExistence type="predicted"/>
<dbReference type="Proteomes" id="UP000277579">
    <property type="component" value="Unassembled WGS sequence"/>
</dbReference>
<dbReference type="AlphaFoldDB" id="A0A495MAS5"/>
<evidence type="ECO:0000313" key="2">
    <source>
        <dbReference type="EMBL" id="RKS23086.1"/>
    </source>
</evidence>
<dbReference type="RefSeq" id="WP_121376315.1">
    <property type="nucleotide sequence ID" value="NZ_RBLC01000002.1"/>
</dbReference>